<proteinExistence type="predicted"/>
<evidence type="ECO:0000256" key="1">
    <source>
        <dbReference type="SAM" id="Phobius"/>
    </source>
</evidence>
<dbReference type="HOGENOM" id="CLU_2858416_0_0_9"/>
<geneLocation type="plasmid" evidence="2 3">
    <name>pBMV_4</name>
</geneLocation>
<dbReference type="AlphaFoldDB" id="A0A0B6A564"/>
<name>A0A0B6A564_PRIM2</name>
<dbReference type="Proteomes" id="UP000031829">
    <property type="component" value="Plasmid pBMV_4"/>
</dbReference>
<dbReference type="EMBL" id="CP009918">
    <property type="protein sequence ID" value="AJI20085.1"/>
    <property type="molecule type" value="Genomic_DNA"/>
</dbReference>
<evidence type="ECO:0000313" key="2">
    <source>
        <dbReference type="EMBL" id="AJI20085.1"/>
    </source>
</evidence>
<keyword evidence="1" id="KW-1133">Transmembrane helix</keyword>
<keyword evidence="1" id="KW-0472">Membrane</keyword>
<gene>
    <name evidence="2" type="ORF">BG04_6013</name>
</gene>
<keyword evidence="1" id="KW-0812">Transmembrane</keyword>
<reference evidence="2 3" key="1">
    <citation type="journal article" date="2015" name="Genome Announc.">
        <title>Complete genome sequences for 35 biothreat assay-relevant bacillus species.</title>
        <authorList>
            <person name="Johnson S.L."/>
            <person name="Daligault H.E."/>
            <person name="Davenport K.W."/>
            <person name="Jaissle J."/>
            <person name="Frey K.G."/>
            <person name="Ladner J.T."/>
            <person name="Broomall S.M."/>
            <person name="Bishop-Lilly K.A."/>
            <person name="Bruce D.C."/>
            <person name="Gibbons H.S."/>
            <person name="Coyne S.R."/>
            <person name="Lo C.C."/>
            <person name="Meincke L."/>
            <person name="Munk A.C."/>
            <person name="Koroleva G.I."/>
            <person name="Rosenzweig C.N."/>
            <person name="Palacios G.F."/>
            <person name="Redden C.L."/>
            <person name="Minogue T.D."/>
            <person name="Chain P.S."/>
        </authorList>
    </citation>
    <scope>NUCLEOTIDE SEQUENCE [LARGE SCALE GENOMIC DNA]</scope>
    <source>
        <strain evidence="3">ATCC 14581 / DSM 32 / JCM 2506 / NBRC 15308 / NCIMB 9376 / NCTC 10342 / NRRL B-14308 / VKM B-512</strain>
        <plasmid evidence="2 3">pBMV_4</plasmid>
    </source>
</reference>
<organism evidence="2 3">
    <name type="scientific">Priestia megaterium (strain ATCC 14581 / DSM 32 / CCUG 1817 / JCM 2506 / NBRC 15308 / NCIMB 9376 / NCTC 10342 / NRRL B-14308 / VKM B-512 / Ford 19)</name>
    <name type="common">Bacillus megaterium</name>
    <dbReference type="NCBI Taxonomy" id="1348623"/>
    <lineage>
        <taxon>Bacteria</taxon>
        <taxon>Bacillati</taxon>
        <taxon>Bacillota</taxon>
        <taxon>Bacilli</taxon>
        <taxon>Bacillales</taxon>
        <taxon>Bacillaceae</taxon>
        <taxon>Priestia</taxon>
    </lineage>
</organism>
<evidence type="ECO:0000313" key="3">
    <source>
        <dbReference type="Proteomes" id="UP000031829"/>
    </source>
</evidence>
<protein>
    <submittedName>
        <fullName evidence="2">LPXTG cell wall anchor domain protein</fullName>
    </submittedName>
</protein>
<accession>A0A0B6A564</accession>
<sequence length="64" mass="6874">MINLVKGKGLQWIGFLIALAGIFVNMITENSTVTVTMLIIGAIVLIIGLFVSKKSKNGNIKKTV</sequence>
<feature type="transmembrane region" description="Helical" evidence="1">
    <location>
        <begin position="33"/>
        <end position="52"/>
    </location>
</feature>
<keyword evidence="2" id="KW-0614">Plasmid</keyword>
<dbReference type="KEGG" id="bmeg:BG04_6013"/>
<feature type="transmembrane region" description="Helical" evidence="1">
    <location>
        <begin position="9"/>
        <end position="27"/>
    </location>
</feature>